<reference evidence="2 3" key="1">
    <citation type="journal article" date="2021" name="BMC Genomics">
        <title>Datura genome reveals duplications of psychoactive alkaloid biosynthetic genes and high mutation rate following tissue culture.</title>
        <authorList>
            <person name="Rajewski A."/>
            <person name="Carter-House D."/>
            <person name="Stajich J."/>
            <person name="Litt A."/>
        </authorList>
    </citation>
    <scope>NUCLEOTIDE SEQUENCE [LARGE SCALE GENOMIC DNA]</scope>
    <source>
        <strain evidence="2">AR-01</strain>
    </source>
</reference>
<feature type="region of interest" description="Disordered" evidence="1">
    <location>
        <begin position="1"/>
        <end position="52"/>
    </location>
</feature>
<feature type="compositionally biased region" description="Acidic residues" evidence="1">
    <location>
        <begin position="92"/>
        <end position="102"/>
    </location>
</feature>
<feature type="region of interest" description="Disordered" evidence="1">
    <location>
        <begin position="92"/>
        <end position="113"/>
    </location>
</feature>
<evidence type="ECO:0000256" key="1">
    <source>
        <dbReference type="SAM" id="MobiDB-lite"/>
    </source>
</evidence>
<evidence type="ECO:0000313" key="3">
    <source>
        <dbReference type="Proteomes" id="UP000823775"/>
    </source>
</evidence>
<keyword evidence="3" id="KW-1185">Reference proteome</keyword>
<organism evidence="2 3">
    <name type="scientific">Datura stramonium</name>
    <name type="common">Jimsonweed</name>
    <name type="synonym">Common thornapple</name>
    <dbReference type="NCBI Taxonomy" id="4076"/>
    <lineage>
        <taxon>Eukaryota</taxon>
        <taxon>Viridiplantae</taxon>
        <taxon>Streptophyta</taxon>
        <taxon>Embryophyta</taxon>
        <taxon>Tracheophyta</taxon>
        <taxon>Spermatophyta</taxon>
        <taxon>Magnoliopsida</taxon>
        <taxon>eudicotyledons</taxon>
        <taxon>Gunneridae</taxon>
        <taxon>Pentapetalae</taxon>
        <taxon>asterids</taxon>
        <taxon>lamiids</taxon>
        <taxon>Solanales</taxon>
        <taxon>Solanaceae</taxon>
        <taxon>Solanoideae</taxon>
        <taxon>Datureae</taxon>
        <taxon>Datura</taxon>
    </lineage>
</organism>
<accession>A0ABS8WKF7</accession>
<protein>
    <submittedName>
        <fullName evidence="2">Uncharacterized protein</fullName>
    </submittedName>
</protein>
<dbReference type="Proteomes" id="UP000823775">
    <property type="component" value="Unassembled WGS sequence"/>
</dbReference>
<gene>
    <name evidence="2" type="ORF">HAX54_049368</name>
</gene>
<sequence>MVELGHDGDLNFFKPRVEPVGHFSPSPLCSISRQEDMKTDSTDDSDDPGSDRVGLAVMQELLGGLPRLPRGGPRVPPLSLRIILELSFLSGNEDDEASDLGNDDDKVPIGAFE</sequence>
<dbReference type="EMBL" id="JACEIK010008358">
    <property type="protein sequence ID" value="MCE3051300.1"/>
    <property type="molecule type" value="Genomic_DNA"/>
</dbReference>
<evidence type="ECO:0000313" key="2">
    <source>
        <dbReference type="EMBL" id="MCE3051300.1"/>
    </source>
</evidence>
<proteinExistence type="predicted"/>
<comment type="caution">
    <text evidence="2">The sequence shown here is derived from an EMBL/GenBank/DDBJ whole genome shotgun (WGS) entry which is preliminary data.</text>
</comment>
<name>A0ABS8WKF7_DATST</name>
<feature type="compositionally biased region" description="Basic and acidic residues" evidence="1">
    <location>
        <begin position="1"/>
        <end position="19"/>
    </location>
</feature>